<sequence>MTKVYPKSVIPPLVSSDKQRLFTDRNPNPVVLTVWKKSLLFNCDGFTVYDTKGNLVFRVDNYAAGNKTEVVLMDATGRSLLTIRRKRASLTDSWLVYDGETMVNPRFSMTKHVNILNGKSLAHVTSIGSPKNGNKKSVAYEIEGSYAQRCCIVYDDKRRHVAEIKRKEAVGGVAFGVDVFQLVVQPEIGSTVAMALVVVLDQMFGGSSRSFQADDSRSRIEEMALMMMTIGLVLVIVVMAFLLRAIAFPKEMDAIPGRLGWPLIGESLSFISEFSSPAGIFSFMNKRQQSLLQMNGEDHKRLIAEPLSIDGLKKYFHFINNLAVEMFDEWPARKVLVLEEASTFTLKGLPSTVARDRMFQMLDRIIARRRNGSDLQQDFLGSLIGKEGTEDDEKLTDAQMKDNILTLLIAGHDTTTAALTWLVKFLGENPAVLDRLRKEHMEIQSKRELGSSLTWSQVNNMPYTAKVVRYRIKKGWSVNLDVVSIHHDPQVFADPHKFDPSRFDDPLRSYSFLGFGNGPRMCPGMNLAKIEISIFIHHLVCRYKWKALEKDDSVQPTLVRMPKNKYPIVVEPL</sequence>
<protein>
    <submittedName>
        <fullName evidence="1">Uncharacterized protein</fullName>
    </submittedName>
</protein>
<gene>
    <name evidence="1" type="ORF">L1987_63761</name>
</gene>
<dbReference type="Proteomes" id="UP001056120">
    <property type="component" value="Linkage Group LG21"/>
</dbReference>
<proteinExistence type="predicted"/>
<keyword evidence="2" id="KW-1185">Reference proteome</keyword>
<reference evidence="1 2" key="2">
    <citation type="journal article" date="2022" name="Mol. Ecol. Resour.">
        <title>The genomes of chicory, endive, great burdock and yacon provide insights into Asteraceae paleo-polyploidization history and plant inulin production.</title>
        <authorList>
            <person name="Fan W."/>
            <person name="Wang S."/>
            <person name="Wang H."/>
            <person name="Wang A."/>
            <person name="Jiang F."/>
            <person name="Liu H."/>
            <person name="Zhao H."/>
            <person name="Xu D."/>
            <person name="Zhang Y."/>
        </authorList>
    </citation>
    <scope>NUCLEOTIDE SEQUENCE [LARGE SCALE GENOMIC DNA]</scope>
    <source>
        <strain evidence="2">cv. Yunnan</strain>
        <tissue evidence="1">Leaves</tissue>
    </source>
</reference>
<organism evidence="1 2">
    <name type="scientific">Smallanthus sonchifolius</name>
    <dbReference type="NCBI Taxonomy" id="185202"/>
    <lineage>
        <taxon>Eukaryota</taxon>
        <taxon>Viridiplantae</taxon>
        <taxon>Streptophyta</taxon>
        <taxon>Embryophyta</taxon>
        <taxon>Tracheophyta</taxon>
        <taxon>Spermatophyta</taxon>
        <taxon>Magnoliopsida</taxon>
        <taxon>eudicotyledons</taxon>
        <taxon>Gunneridae</taxon>
        <taxon>Pentapetalae</taxon>
        <taxon>asterids</taxon>
        <taxon>campanulids</taxon>
        <taxon>Asterales</taxon>
        <taxon>Asteraceae</taxon>
        <taxon>Asteroideae</taxon>
        <taxon>Heliantheae alliance</taxon>
        <taxon>Millerieae</taxon>
        <taxon>Smallanthus</taxon>
    </lineage>
</organism>
<reference evidence="2" key="1">
    <citation type="journal article" date="2022" name="Mol. Ecol. Resour.">
        <title>The genomes of chicory, endive, great burdock and yacon provide insights into Asteraceae palaeo-polyploidization history and plant inulin production.</title>
        <authorList>
            <person name="Fan W."/>
            <person name="Wang S."/>
            <person name="Wang H."/>
            <person name="Wang A."/>
            <person name="Jiang F."/>
            <person name="Liu H."/>
            <person name="Zhao H."/>
            <person name="Xu D."/>
            <person name="Zhang Y."/>
        </authorList>
    </citation>
    <scope>NUCLEOTIDE SEQUENCE [LARGE SCALE GENOMIC DNA]</scope>
    <source>
        <strain evidence="2">cv. Yunnan</strain>
    </source>
</reference>
<accession>A0ACB9CE92</accession>
<dbReference type="EMBL" id="CM042038">
    <property type="protein sequence ID" value="KAI3732555.1"/>
    <property type="molecule type" value="Genomic_DNA"/>
</dbReference>
<name>A0ACB9CE92_9ASTR</name>
<evidence type="ECO:0000313" key="2">
    <source>
        <dbReference type="Proteomes" id="UP001056120"/>
    </source>
</evidence>
<comment type="caution">
    <text evidence="1">The sequence shown here is derived from an EMBL/GenBank/DDBJ whole genome shotgun (WGS) entry which is preliminary data.</text>
</comment>
<evidence type="ECO:0000313" key="1">
    <source>
        <dbReference type="EMBL" id="KAI3732555.1"/>
    </source>
</evidence>